<evidence type="ECO:0000313" key="3">
    <source>
        <dbReference type="Proteomes" id="UP000789396"/>
    </source>
</evidence>
<feature type="region of interest" description="Disordered" evidence="1">
    <location>
        <begin position="51"/>
        <end position="92"/>
    </location>
</feature>
<evidence type="ECO:0000313" key="2">
    <source>
        <dbReference type="EMBL" id="CAG8495184.1"/>
    </source>
</evidence>
<feature type="non-terminal residue" evidence="2">
    <location>
        <position position="1"/>
    </location>
</feature>
<gene>
    <name evidence="2" type="ORF">RFULGI_LOCUS2170</name>
</gene>
<organism evidence="2 3">
    <name type="scientific">Racocetra fulgida</name>
    <dbReference type="NCBI Taxonomy" id="60492"/>
    <lineage>
        <taxon>Eukaryota</taxon>
        <taxon>Fungi</taxon>
        <taxon>Fungi incertae sedis</taxon>
        <taxon>Mucoromycota</taxon>
        <taxon>Glomeromycotina</taxon>
        <taxon>Glomeromycetes</taxon>
        <taxon>Diversisporales</taxon>
        <taxon>Gigasporaceae</taxon>
        <taxon>Racocetra</taxon>
    </lineage>
</organism>
<feature type="compositionally biased region" description="Acidic residues" evidence="1">
    <location>
        <begin position="64"/>
        <end position="86"/>
    </location>
</feature>
<dbReference type="AlphaFoldDB" id="A0A9N8ZF12"/>
<dbReference type="OrthoDB" id="2434162at2759"/>
<sequence length="131" mass="14827">MELFSIGVSENTGRAISGHKSSGRYYAYTKPTDDHKREALANVLNKIITTPSSSSTEAFQDSINDSDSEADDYEDLQNNISEDDNDTSTQIPNEHEFYGNFHMANELLKNTNNKSQKCRSNFTNNENKRLH</sequence>
<keyword evidence="3" id="KW-1185">Reference proteome</keyword>
<protein>
    <submittedName>
        <fullName evidence="2">7522_t:CDS:1</fullName>
    </submittedName>
</protein>
<reference evidence="2" key="1">
    <citation type="submission" date="2021-06" db="EMBL/GenBank/DDBJ databases">
        <authorList>
            <person name="Kallberg Y."/>
            <person name="Tangrot J."/>
            <person name="Rosling A."/>
        </authorList>
    </citation>
    <scope>NUCLEOTIDE SEQUENCE</scope>
    <source>
        <strain evidence="2">IN212</strain>
    </source>
</reference>
<feature type="region of interest" description="Disordered" evidence="1">
    <location>
        <begin position="111"/>
        <end position="131"/>
    </location>
</feature>
<feature type="compositionally biased region" description="Polar residues" evidence="1">
    <location>
        <begin position="51"/>
        <end position="63"/>
    </location>
</feature>
<evidence type="ECO:0000256" key="1">
    <source>
        <dbReference type="SAM" id="MobiDB-lite"/>
    </source>
</evidence>
<accession>A0A9N8ZF12</accession>
<comment type="caution">
    <text evidence="2">The sequence shown here is derived from an EMBL/GenBank/DDBJ whole genome shotgun (WGS) entry which is preliminary data.</text>
</comment>
<feature type="compositionally biased region" description="Polar residues" evidence="1">
    <location>
        <begin position="111"/>
        <end position="125"/>
    </location>
</feature>
<dbReference type="Proteomes" id="UP000789396">
    <property type="component" value="Unassembled WGS sequence"/>
</dbReference>
<dbReference type="EMBL" id="CAJVPZ010001564">
    <property type="protein sequence ID" value="CAG8495184.1"/>
    <property type="molecule type" value="Genomic_DNA"/>
</dbReference>
<proteinExistence type="predicted"/>
<name>A0A9N8ZF12_9GLOM</name>